<gene>
    <name evidence="2" type="ORF">QR680_018591</name>
</gene>
<evidence type="ECO:0000313" key="2">
    <source>
        <dbReference type="EMBL" id="KAK0406468.1"/>
    </source>
</evidence>
<keyword evidence="1" id="KW-1133">Transmembrane helix</keyword>
<sequence length="101" mass="11983">MPSFWYSWILNSGLSHFLGYALSIIYKKRKCGFTRLVDITKNTSPKKGIPHTAIKKHSKNNEHVYDVHREIMKKNRLANGRTGRLLESFWEAFPYRRRESK</sequence>
<dbReference type="EMBL" id="JAUCMV010000004">
    <property type="protein sequence ID" value="KAK0406468.1"/>
    <property type="molecule type" value="Genomic_DNA"/>
</dbReference>
<evidence type="ECO:0000313" key="3">
    <source>
        <dbReference type="Proteomes" id="UP001175271"/>
    </source>
</evidence>
<comment type="caution">
    <text evidence="2">The sequence shown here is derived from an EMBL/GenBank/DDBJ whole genome shotgun (WGS) entry which is preliminary data.</text>
</comment>
<proteinExistence type="predicted"/>
<dbReference type="AlphaFoldDB" id="A0AA39HKJ2"/>
<name>A0AA39HKJ2_9BILA</name>
<accession>A0AA39HKJ2</accession>
<dbReference type="Proteomes" id="UP001175271">
    <property type="component" value="Unassembled WGS sequence"/>
</dbReference>
<keyword evidence="1" id="KW-0472">Membrane</keyword>
<reference evidence="2" key="1">
    <citation type="submission" date="2023-06" db="EMBL/GenBank/DDBJ databases">
        <title>Genomic analysis of the entomopathogenic nematode Steinernema hermaphroditum.</title>
        <authorList>
            <person name="Schwarz E.M."/>
            <person name="Heppert J.K."/>
            <person name="Baniya A."/>
            <person name="Schwartz H.T."/>
            <person name="Tan C.-H."/>
            <person name="Antoshechkin I."/>
            <person name="Sternberg P.W."/>
            <person name="Goodrich-Blair H."/>
            <person name="Dillman A.R."/>
        </authorList>
    </citation>
    <scope>NUCLEOTIDE SEQUENCE</scope>
    <source>
        <strain evidence="2">PS9179</strain>
        <tissue evidence="2">Whole animal</tissue>
    </source>
</reference>
<evidence type="ECO:0000256" key="1">
    <source>
        <dbReference type="SAM" id="Phobius"/>
    </source>
</evidence>
<organism evidence="2 3">
    <name type="scientific">Steinernema hermaphroditum</name>
    <dbReference type="NCBI Taxonomy" id="289476"/>
    <lineage>
        <taxon>Eukaryota</taxon>
        <taxon>Metazoa</taxon>
        <taxon>Ecdysozoa</taxon>
        <taxon>Nematoda</taxon>
        <taxon>Chromadorea</taxon>
        <taxon>Rhabditida</taxon>
        <taxon>Tylenchina</taxon>
        <taxon>Panagrolaimomorpha</taxon>
        <taxon>Strongyloidoidea</taxon>
        <taxon>Steinernematidae</taxon>
        <taxon>Steinernema</taxon>
    </lineage>
</organism>
<protein>
    <submittedName>
        <fullName evidence="2">Uncharacterized protein</fullName>
    </submittedName>
</protein>
<keyword evidence="1" id="KW-0812">Transmembrane</keyword>
<feature type="transmembrane region" description="Helical" evidence="1">
    <location>
        <begin position="6"/>
        <end position="26"/>
    </location>
</feature>
<keyword evidence="3" id="KW-1185">Reference proteome</keyword>